<dbReference type="InterPro" id="IPR041025">
    <property type="entry name" value="HNH_repeat"/>
</dbReference>
<evidence type="ECO:0000256" key="1">
    <source>
        <dbReference type="SAM" id="MobiDB-lite"/>
    </source>
</evidence>
<evidence type="ECO:0000313" key="4">
    <source>
        <dbReference type="Proteomes" id="UP000182135"/>
    </source>
</evidence>
<dbReference type="Pfam" id="PF18780">
    <property type="entry name" value="HNH_repeat"/>
    <property type="match status" value="1"/>
</dbReference>
<dbReference type="EMBL" id="QAMZ01000049">
    <property type="protein sequence ID" value="PWL52397.1"/>
    <property type="molecule type" value="Genomic_DNA"/>
</dbReference>
<organism evidence="3 4">
    <name type="scientific">Clostridium cadaveris</name>
    <dbReference type="NCBI Taxonomy" id="1529"/>
    <lineage>
        <taxon>Bacteria</taxon>
        <taxon>Bacillati</taxon>
        <taxon>Bacillota</taxon>
        <taxon>Clostridia</taxon>
        <taxon>Eubacteriales</taxon>
        <taxon>Clostridiaceae</taxon>
        <taxon>Clostridium</taxon>
    </lineage>
</organism>
<feature type="region of interest" description="Disordered" evidence="1">
    <location>
        <begin position="53"/>
        <end position="80"/>
    </location>
</feature>
<sequence>MNDKCKKEALELLQSKASEIGRLPKKADFQEETARFIRRMLGPWPRALEQAGLKEISPTYMGKKARNRVKRKRRRNQNKA</sequence>
<reference evidence="2 5" key="2">
    <citation type="submission" date="2018-03" db="EMBL/GenBank/DDBJ databases">
        <title>The uncultured portion of the human microbiome is neutrally assembled.</title>
        <authorList>
            <person name="Jeraldo P."/>
            <person name="Boardman L."/>
            <person name="White B.A."/>
            <person name="Nelson H."/>
            <person name="Goldenfeld N."/>
            <person name="Chia N."/>
        </authorList>
    </citation>
    <scope>NUCLEOTIDE SEQUENCE [LARGE SCALE GENOMIC DNA]</scope>
    <source>
        <strain evidence="2">CIM:MAG 903</strain>
    </source>
</reference>
<dbReference type="EMBL" id="FOOE01000009">
    <property type="protein sequence ID" value="SFF74865.1"/>
    <property type="molecule type" value="Genomic_DNA"/>
</dbReference>
<evidence type="ECO:0000313" key="2">
    <source>
        <dbReference type="EMBL" id="PWL52397.1"/>
    </source>
</evidence>
<dbReference type="STRING" id="1529.SAMN04487885_10917"/>
<keyword evidence="4" id="KW-1185">Reference proteome</keyword>
<evidence type="ECO:0000313" key="5">
    <source>
        <dbReference type="Proteomes" id="UP000246114"/>
    </source>
</evidence>
<proteinExistence type="predicted"/>
<dbReference type="eggNOG" id="ENOG5032JYF">
    <property type="taxonomic scope" value="Bacteria"/>
</dbReference>
<dbReference type="Proteomes" id="UP000182135">
    <property type="component" value="Unassembled WGS sequence"/>
</dbReference>
<dbReference type="GeneID" id="90545932"/>
<accession>A0A1I2L6K9</accession>
<dbReference type="Proteomes" id="UP000246114">
    <property type="component" value="Unassembled WGS sequence"/>
</dbReference>
<name>A0A1I2L6K9_9CLOT</name>
<reference evidence="3 4" key="1">
    <citation type="submission" date="2016-10" db="EMBL/GenBank/DDBJ databases">
        <authorList>
            <person name="de Groot N.N."/>
        </authorList>
    </citation>
    <scope>NUCLEOTIDE SEQUENCE [LARGE SCALE GENOMIC DNA]</scope>
    <source>
        <strain evidence="3 4">NLAE-zl-G419</strain>
    </source>
</reference>
<protein>
    <submittedName>
        <fullName evidence="3">Uncharacterized protein</fullName>
    </submittedName>
</protein>
<gene>
    <name evidence="2" type="ORF">DBY38_10705</name>
    <name evidence="3" type="ORF">SAMN04487885_10917</name>
</gene>
<feature type="compositionally biased region" description="Basic residues" evidence="1">
    <location>
        <begin position="63"/>
        <end position="80"/>
    </location>
</feature>
<dbReference type="AlphaFoldDB" id="A0A1I2L6K9"/>
<evidence type="ECO:0000313" key="3">
    <source>
        <dbReference type="EMBL" id="SFF74865.1"/>
    </source>
</evidence>
<dbReference type="OrthoDB" id="2088105at2"/>
<dbReference type="RefSeq" id="WP_027637626.1">
    <property type="nucleotide sequence ID" value="NZ_BAAACD010000005.1"/>
</dbReference>